<proteinExistence type="predicted"/>
<feature type="transmembrane region" description="Helical" evidence="1">
    <location>
        <begin position="170"/>
        <end position="187"/>
    </location>
</feature>
<evidence type="ECO:0000313" key="2">
    <source>
        <dbReference type="EMBL" id="UNP28626.1"/>
    </source>
</evidence>
<gene>
    <name evidence="2" type="ORF">MOV92_19395</name>
</gene>
<feature type="transmembrane region" description="Helical" evidence="1">
    <location>
        <begin position="20"/>
        <end position="41"/>
    </location>
</feature>
<dbReference type="PANTHER" id="PTHR38454">
    <property type="entry name" value="INTEGRAL MEMBRANE PROTEIN-RELATED"/>
    <property type="match status" value="1"/>
</dbReference>
<feature type="transmembrane region" description="Helical" evidence="1">
    <location>
        <begin position="434"/>
        <end position="453"/>
    </location>
</feature>
<organism evidence="2 3">
    <name type="scientific">Lysobacter gummosus</name>
    <dbReference type="NCBI Taxonomy" id="262324"/>
    <lineage>
        <taxon>Bacteria</taxon>
        <taxon>Pseudomonadati</taxon>
        <taxon>Pseudomonadota</taxon>
        <taxon>Gammaproteobacteria</taxon>
        <taxon>Lysobacterales</taxon>
        <taxon>Lysobacteraceae</taxon>
        <taxon>Lysobacter</taxon>
    </lineage>
</organism>
<keyword evidence="1" id="KW-1133">Transmembrane helix</keyword>
<feature type="transmembrane region" description="Helical" evidence="1">
    <location>
        <begin position="394"/>
        <end position="414"/>
    </location>
</feature>
<feature type="transmembrane region" description="Helical" evidence="1">
    <location>
        <begin position="300"/>
        <end position="319"/>
    </location>
</feature>
<protein>
    <submittedName>
        <fullName evidence="2">YfhO family protein</fullName>
    </submittedName>
</protein>
<accession>A0ABY3XDA3</accession>
<feature type="transmembrane region" description="Helical" evidence="1">
    <location>
        <begin position="326"/>
        <end position="351"/>
    </location>
</feature>
<dbReference type="RefSeq" id="WP_057944199.1">
    <property type="nucleotide sequence ID" value="NZ_CP011131.1"/>
</dbReference>
<dbReference type="InterPro" id="IPR018580">
    <property type="entry name" value="Uncharacterised_YfhO"/>
</dbReference>
<evidence type="ECO:0000256" key="1">
    <source>
        <dbReference type="SAM" id="Phobius"/>
    </source>
</evidence>
<keyword evidence="3" id="KW-1185">Reference proteome</keyword>
<dbReference type="Proteomes" id="UP000829194">
    <property type="component" value="Chromosome"/>
</dbReference>
<dbReference type="Pfam" id="PF09586">
    <property type="entry name" value="YfhO"/>
    <property type="match status" value="1"/>
</dbReference>
<dbReference type="EMBL" id="CP093547">
    <property type="protein sequence ID" value="UNP28626.1"/>
    <property type="molecule type" value="Genomic_DNA"/>
</dbReference>
<reference evidence="2 3" key="1">
    <citation type="submission" date="2022-03" db="EMBL/GenBank/DDBJ databases">
        <title>Complete genome sequence of Lysobacter capsici VKM B-2533 and Lysobacter gummosus 10.1.1, promising sources of lytic agents.</title>
        <authorList>
            <person name="Tarlachkov S.V."/>
            <person name="Kudryakova I.V."/>
            <person name="Afoshin A.S."/>
            <person name="Leontyevskaya E.A."/>
            <person name="Leontyevskaya N.V."/>
        </authorList>
    </citation>
    <scope>NUCLEOTIDE SEQUENCE [LARGE SCALE GENOMIC DNA]</scope>
    <source>
        <strain evidence="2 3">10.1.1</strain>
    </source>
</reference>
<feature type="transmembrane region" description="Helical" evidence="1">
    <location>
        <begin position="223"/>
        <end position="242"/>
    </location>
</feature>
<keyword evidence="1" id="KW-0472">Membrane</keyword>
<feature type="transmembrane region" description="Helical" evidence="1">
    <location>
        <begin position="460"/>
        <end position="479"/>
    </location>
</feature>
<feature type="transmembrane region" description="Helical" evidence="1">
    <location>
        <begin position="193"/>
        <end position="211"/>
    </location>
</feature>
<feature type="transmembrane region" description="Helical" evidence="1">
    <location>
        <begin position="146"/>
        <end position="163"/>
    </location>
</feature>
<evidence type="ECO:0000313" key="3">
    <source>
        <dbReference type="Proteomes" id="UP000829194"/>
    </source>
</evidence>
<feature type="transmembrane region" description="Helical" evidence="1">
    <location>
        <begin position="906"/>
        <end position="926"/>
    </location>
</feature>
<name>A0ABY3XDA3_9GAMM</name>
<sequence>MTVGSAEGRARLSRSQLLTWWLALAAVFVGFYVAYFSPVLFGGSVLGPGDGIVYYLAFFDLPIGRVWNSMILSGYPVVTDIQAQSLYLLRWISPDFNTLVLSAYVVSALGMFGLSLKLTGSRIGAFFAAIVVSGSGFMTGHLGHLSIIHVAAWIPFILWAIACLRGMRSVWPVIAGAMAVALSVYAGHPQVSIIGLLLSGCYGLHEIGYVARTRGAGEAWAMLLRVFALFALGLMLAAPALLPVTQAVSDGVRSGWTIEDFGSYSLTPGTLRLLAFPNLYGTYAPSPFGGYSGLWNLTEIAIYVGILPGLLGLAALLGWRRDRSQWFWAAAAVVGLLLSLGISTPLGHWVYELPVLGKFRAQGRFGLVTIIALGVLSAYGFSALLRAPLPRRRLYALAGASLVLLSIAIASVALDPTPPHGLADAADARLWPRPAFWSALLFMGLSLIGLLALALKRSRFVAVACVLLVAVDLGSFGWFEQWRYFASPKMEQRDLSRKAAQVVERLAQGDGRLLPVDSAEMPYHPLRPNINVRFRIPSVVGYGPLMSARYSQYTRADSVGRFPITDPNAPIMDVLAIRWIAGEGGTLAPELLGSGCGAPTPIRRKVRAVVPQGARVSAIRVISNSACSATISTGTTLARMRLFDADGANAGEYTIDVGEETAEWAYDRPDVAATIKHTRPAVFETYPAGDFQGLWFQADLPVRTQAGTKPPRTIEVEMEAIEGATLRVRTLALVEDEGAQPRPLRIDADAEASARALTRRWQVEGLPVVSERNGYRGMVWGVCSARVATPDQIAEALGSRQLGDGRKFDPFAEALLEHEDGRARTDCRSAPQVTVLDKHDGYWKLRVSGDGAALAMISESYHRDWRARVDGKKAPVFAADGLIMAVPVPTGEHTLELTYTPKRYRIGLLIALIAIAGCLLLALGAWRKSARGRSTQ</sequence>
<feature type="transmembrane region" description="Helical" evidence="1">
    <location>
        <begin position="363"/>
        <end position="382"/>
    </location>
</feature>
<dbReference type="PANTHER" id="PTHR38454:SF1">
    <property type="entry name" value="INTEGRAL MEMBRANE PROTEIN"/>
    <property type="match status" value="1"/>
</dbReference>
<keyword evidence="1" id="KW-0812">Transmembrane</keyword>
<feature type="transmembrane region" description="Helical" evidence="1">
    <location>
        <begin position="98"/>
        <end position="116"/>
    </location>
</feature>
<feature type="transmembrane region" description="Helical" evidence="1">
    <location>
        <begin position="123"/>
        <end position="140"/>
    </location>
</feature>